<dbReference type="CDD" id="cd14695">
    <property type="entry name" value="bZIP_HLF"/>
    <property type="match status" value="1"/>
</dbReference>
<comment type="similarity">
    <text evidence="2">Belongs to the bZIP family. NFIL3 subfamily.</text>
</comment>
<accession>A0A7R8D8G6</accession>
<dbReference type="InterPro" id="IPR046347">
    <property type="entry name" value="bZIP_sf"/>
</dbReference>
<dbReference type="GO" id="GO:0000981">
    <property type="term" value="F:DNA-binding transcription factor activity, RNA polymerase II-specific"/>
    <property type="evidence" value="ECO:0007669"/>
    <property type="project" value="TreeGrafter"/>
</dbReference>
<dbReference type="InterPro" id="IPR040223">
    <property type="entry name" value="PAR_bZIP"/>
</dbReference>
<evidence type="ECO:0000256" key="1">
    <source>
        <dbReference type="ARBA" id="ARBA00004123"/>
    </source>
</evidence>
<dbReference type="Pfam" id="PF07716">
    <property type="entry name" value="bZIP_2"/>
    <property type="match status" value="1"/>
</dbReference>
<keyword evidence="6" id="KW-0539">Nucleus</keyword>
<evidence type="ECO:0000256" key="8">
    <source>
        <dbReference type="SAM" id="MobiDB-lite"/>
    </source>
</evidence>
<dbReference type="OrthoDB" id="6022300at2759"/>
<evidence type="ECO:0000256" key="2">
    <source>
        <dbReference type="ARBA" id="ARBA00006079"/>
    </source>
</evidence>
<feature type="coiled-coil region" evidence="7">
    <location>
        <begin position="412"/>
        <end position="446"/>
    </location>
</feature>
<feature type="compositionally biased region" description="Acidic residues" evidence="8">
    <location>
        <begin position="268"/>
        <end position="281"/>
    </location>
</feature>
<evidence type="ECO:0000313" key="10">
    <source>
        <dbReference type="Proteomes" id="UP000675881"/>
    </source>
</evidence>
<organism evidence="9 10">
    <name type="scientific">Lepeophtheirus salmonis</name>
    <name type="common">Salmon louse</name>
    <name type="synonym">Caligus salmonis</name>
    <dbReference type="NCBI Taxonomy" id="72036"/>
    <lineage>
        <taxon>Eukaryota</taxon>
        <taxon>Metazoa</taxon>
        <taxon>Ecdysozoa</taxon>
        <taxon>Arthropoda</taxon>
        <taxon>Crustacea</taxon>
        <taxon>Multicrustacea</taxon>
        <taxon>Hexanauplia</taxon>
        <taxon>Copepoda</taxon>
        <taxon>Siphonostomatoida</taxon>
        <taxon>Caligidae</taxon>
        <taxon>Lepeophtheirus</taxon>
    </lineage>
</organism>
<keyword evidence="10" id="KW-1185">Reference proteome</keyword>
<dbReference type="SMART" id="SM00338">
    <property type="entry name" value="BRLZ"/>
    <property type="match status" value="1"/>
</dbReference>
<dbReference type="PROSITE" id="PS50217">
    <property type="entry name" value="BZIP"/>
    <property type="match status" value="1"/>
</dbReference>
<evidence type="ECO:0000256" key="6">
    <source>
        <dbReference type="ARBA" id="ARBA00023242"/>
    </source>
</evidence>
<name>A0A7R8D8G6_LEPSM</name>
<sequence>MVVQGDDVRKRSHSKKAQVTRAVNGIISLCKSLLARKTSEGKLFLNKARIRLQKAYESLEDHYMELMDIDPDQTNEYNNQLDEYITKYQETIEKLLDTMSLNEQPAELLELESLAVDHRPLVDSKLINNSHFIYFQISCCCAPEKPTKYVVVSKSNLKMSNIQRSHVTVPVGDQLSSIKDILEKVNLFSFPADEAKKKDEISIQPDPKDAYLGPKFWDKPITLDSLSEMDEPEFSVMNFNEFLIENDLTMSGSNSDNVMDSSSTHHDDDEDDEDEEEEEEAMTFQDAQKSKGNDDSDTAKTTNNKKKQLFDNDENASFLYVESKRARLEREAEEKRQLSLATIPGSTFDPRKCAFSSDDLKPQPIIRKRKKDFVPTDKKDDHYWEKRKRNNQSARRSREARRLKENQIALRASFLEKENFKLRVSNKELKEENLNLKDTISFLRDKLSAMEK</sequence>
<proteinExistence type="inferred from homology"/>
<keyword evidence="4" id="KW-0238">DNA-binding</keyword>
<dbReference type="GO" id="GO:0005634">
    <property type="term" value="C:nucleus"/>
    <property type="evidence" value="ECO:0007669"/>
    <property type="project" value="UniProtKB-SubCell"/>
</dbReference>
<keyword evidence="5" id="KW-0804">Transcription</keyword>
<protein>
    <submittedName>
        <fullName evidence="9">HLF</fullName>
    </submittedName>
</protein>
<feature type="compositionally biased region" description="Basic and acidic residues" evidence="8">
    <location>
        <begin position="288"/>
        <end position="298"/>
    </location>
</feature>
<evidence type="ECO:0000256" key="5">
    <source>
        <dbReference type="ARBA" id="ARBA00023163"/>
    </source>
</evidence>
<dbReference type="AlphaFoldDB" id="A0A7R8D8G6"/>
<keyword evidence="7" id="KW-0175">Coiled coil</keyword>
<dbReference type="EMBL" id="HG994588">
    <property type="protein sequence ID" value="CAF3035047.1"/>
    <property type="molecule type" value="Genomic_DNA"/>
</dbReference>
<gene>
    <name evidence="9" type="ORF">LSAA_15194</name>
</gene>
<reference evidence="9" key="1">
    <citation type="submission" date="2021-02" db="EMBL/GenBank/DDBJ databases">
        <authorList>
            <person name="Bekaert M."/>
        </authorList>
    </citation>
    <scope>NUCLEOTIDE SEQUENCE</scope>
    <source>
        <strain evidence="9">IoA-00</strain>
    </source>
</reference>
<keyword evidence="3" id="KW-0805">Transcription regulation</keyword>
<dbReference type="PANTHER" id="PTHR11988:SF27">
    <property type="entry name" value="GH27708P"/>
    <property type="match status" value="1"/>
</dbReference>
<dbReference type="InterPro" id="IPR004827">
    <property type="entry name" value="bZIP"/>
</dbReference>
<evidence type="ECO:0000256" key="4">
    <source>
        <dbReference type="ARBA" id="ARBA00023125"/>
    </source>
</evidence>
<dbReference type="Gene3D" id="1.20.5.170">
    <property type="match status" value="1"/>
</dbReference>
<dbReference type="SUPFAM" id="SSF57959">
    <property type="entry name" value="Leucine zipper domain"/>
    <property type="match status" value="1"/>
</dbReference>
<dbReference type="GO" id="GO:0000978">
    <property type="term" value="F:RNA polymerase II cis-regulatory region sequence-specific DNA binding"/>
    <property type="evidence" value="ECO:0007669"/>
    <property type="project" value="TreeGrafter"/>
</dbReference>
<dbReference type="PANTHER" id="PTHR11988">
    <property type="entry name" value="THYROTROPH EMBRYONIC FACTOR RELATED"/>
    <property type="match status" value="1"/>
</dbReference>
<evidence type="ECO:0000256" key="7">
    <source>
        <dbReference type="SAM" id="Coils"/>
    </source>
</evidence>
<feature type="region of interest" description="Disordered" evidence="8">
    <location>
        <begin position="250"/>
        <end position="309"/>
    </location>
</feature>
<feature type="compositionally biased region" description="Polar residues" evidence="8">
    <location>
        <begin position="250"/>
        <end position="262"/>
    </location>
</feature>
<dbReference type="FunFam" id="1.20.5.170:FF:000025">
    <property type="entry name" value="nuclear factor interleukin-3-regulated protein-like"/>
    <property type="match status" value="1"/>
</dbReference>
<comment type="subcellular location">
    <subcellularLocation>
        <location evidence="1">Nucleus</location>
    </subcellularLocation>
</comment>
<dbReference type="Proteomes" id="UP000675881">
    <property type="component" value="Chromosome 9"/>
</dbReference>
<evidence type="ECO:0000256" key="3">
    <source>
        <dbReference type="ARBA" id="ARBA00023015"/>
    </source>
</evidence>
<evidence type="ECO:0000313" key="9">
    <source>
        <dbReference type="EMBL" id="CAF3035047.1"/>
    </source>
</evidence>